<dbReference type="Proteomes" id="UP000194948">
    <property type="component" value="Chromosome"/>
</dbReference>
<evidence type="ECO:0000313" key="1">
    <source>
        <dbReference type="EMBL" id="WYK00901.1"/>
    </source>
</evidence>
<dbReference type="RefSeq" id="WP_086314456.1">
    <property type="nucleotide sequence ID" value="NZ_CP147244.1"/>
</dbReference>
<dbReference type="AlphaFoldDB" id="A0AAQ3WBB1"/>
<proteinExistence type="predicted"/>
<accession>A0AAQ3WBB1</accession>
<name>A0AAQ3WBB1_9ENTE</name>
<protein>
    <submittedName>
        <fullName evidence="1">Uncharacterized protein</fullName>
    </submittedName>
</protein>
<sequence length="812" mass="90924">MIKSYKYKRKSGMLFFLFSIIFFVNLNGKTFYAEQKEVPNPEVSLALVEENKAVTIDVKQAIDSEKLKKNPKDLVISMNIEEYKVSDSQKLLNSLKVKSKNGTDYSADERIEKKAPKDNQFMLKISKELVEELVQEESTSIRLSLKEEVTDETAENLTAELTNNFNSETVSKKVELRAEPPIPENMTDRLRTYKNFTAVDPNGSFLSGKPLLDMKGKDLAFLKYRGRTGSEYIRRTIKVNGGTPNWVRQPGSSAIVYQFNVPPLEGANHGLVEMANVGTYKGRELTAQLVIPVSRGMISLIREKGNALEVAGYSGSSGVHSSFEFKVNILYSDTKELIEKDAIVIIPFRYSMYWSSGATVFANQRDITNLVIGENFWSNGWTNPDYGFYTIDPLDPDGFNMGFASNPSGGNDYSYNIIYSGTENIYVGKRIPSLATTLDMFASYEKMLIERGFVPTSILGTKQKTMKIAGTLFQVVPEQPAASLYKEMSVYFKIEGLARKLTRADLKLRNNDTGQDYTTHPSLVGQELEYDEVTKTYKLTFPKEFTQGVITSTSGDINLAIDFEGPAISDSSVMAYYKGNGDPSTPSFQFPIETWNSDTLVSTNESVHGYTEIEMQAPTGTPAVGQTVAYKSTSDAIKDTTRFFKDDVKSMLDFDEVEVLFAENYTFDTLGFQLPFNFLLKSKVTGVVSQPIQVKIDVIENPMAFVTVPDEIKLNKTNQLVAGEGKIAYTGPYNVNIDVETEPTVELKSLKEQASTNLNVFKKDDTLLKSGEILTTLNQTNTEYMFKLKANAKDFTKVDIYEGLLNFNFTVK</sequence>
<organism evidence="1 2">
    <name type="scientific">Candidatus Enterococcus palustris</name>
    <dbReference type="NCBI Taxonomy" id="1834189"/>
    <lineage>
        <taxon>Bacteria</taxon>
        <taxon>Bacillati</taxon>
        <taxon>Bacillota</taxon>
        <taxon>Bacilli</taxon>
        <taxon>Lactobacillales</taxon>
        <taxon>Enterococcaceae</taxon>
        <taxon>Enterococcus</taxon>
    </lineage>
</organism>
<dbReference type="EMBL" id="CP147244">
    <property type="protein sequence ID" value="WYK00901.1"/>
    <property type="molecule type" value="Genomic_DNA"/>
</dbReference>
<gene>
    <name evidence="1" type="ORF">A5821_002027</name>
</gene>
<reference evidence="1" key="2">
    <citation type="submission" date="2024-03" db="EMBL/GenBank/DDBJ databases">
        <title>The Genome Sequence of Enterococcus sp. DIV0205d.</title>
        <authorList>
            <consortium name="The Broad Institute Genomics Platform"/>
            <consortium name="The Broad Institute Microbial Omics Core"/>
            <consortium name="The Broad Institute Genomic Center for Infectious Diseases"/>
            <person name="Earl A."/>
            <person name="Manson A."/>
            <person name="Gilmore M."/>
            <person name="Schwartman J."/>
            <person name="Shea T."/>
            <person name="Abouelleil A."/>
            <person name="Cao P."/>
            <person name="Chapman S."/>
            <person name="Cusick C."/>
            <person name="Young S."/>
            <person name="Neafsey D."/>
            <person name="Nusbaum C."/>
            <person name="Birren B."/>
        </authorList>
    </citation>
    <scope>NUCLEOTIDE SEQUENCE</scope>
    <source>
        <strain evidence="1">7F3_DIV0205</strain>
    </source>
</reference>
<evidence type="ECO:0000313" key="2">
    <source>
        <dbReference type="Proteomes" id="UP000194948"/>
    </source>
</evidence>
<reference evidence="1" key="1">
    <citation type="submission" date="2017-05" db="EMBL/GenBank/DDBJ databases">
        <authorList>
            <consortium name="The Broad Institute Genomics Platform"/>
            <consortium name="The Broad Institute Genomic Center for Infectious Diseases"/>
            <person name="Earl A."/>
            <person name="Manson A."/>
            <person name="Schwartman J."/>
            <person name="Gilmore M."/>
            <person name="Abouelleil A."/>
            <person name="Cao P."/>
            <person name="Chapman S."/>
            <person name="Cusick C."/>
            <person name="Shea T."/>
            <person name="Young S."/>
            <person name="Neafsey D."/>
            <person name="Nusbaum C."/>
            <person name="Birren B."/>
        </authorList>
    </citation>
    <scope>NUCLEOTIDE SEQUENCE</scope>
    <source>
        <strain evidence="1">7F3_DIV0205</strain>
    </source>
</reference>
<keyword evidence="2" id="KW-1185">Reference proteome</keyword>